<feature type="region of interest" description="Disordered" evidence="5">
    <location>
        <begin position="1"/>
        <end position="22"/>
    </location>
</feature>
<dbReference type="InterPro" id="IPR012340">
    <property type="entry name" value="NA-bd_OB-fold"/>
</dbReference>
<dbReference type="InterPro" id="IPR011564">
    <property type="entry name" value="Telomer_end-bd_POT1/Cdc13"/>
</dbReference>
<reference evidence="7 8" key="1">
    <citation type="submission" date="2014-04" db="EMBL/GenBank/DDBJ databases">
        <authorList>
            <consortium name="DOE Joint Genome Institute"/>
            <person name="Kuo A."/>
            <person name="Zuccaro A."/>
            <person name="Kohler A."/>
            <person name="Nagy L.G."/>
            <person name="Floudas D."/>
            <person name="Copeland A."/>
            <person name="Barry K.W."/>
            <person name="Cichocki N."/>
            <person name="Veneault-Fourrey C."/>
            <person name="LaButti K."/>
            <person name="Lindquist E.A."/>
            <person name="Lipzen A."/>
            <person name="Lundell T."/>
            <person name="Morin E."/>
            <person name="Murat C."/>
            <person name="Sun H."/>
            <person name="Tunlid A."/>
            <person name="Henrissat B."/>
            <person name="Grigoriev I.V."/>
            <person name="Hibbett D.S."/>
            <person name="Martin F."/>
            <person name="Nordberg H.P."/>
            <person name="Cantor M.N."/>
            <person name="Hua S.X."/>
        </authorList>
    </citation>
    <scope>NUCLEOTIDE SEQUENCE [LARGE SCALE GENOMIC DNA]</scope>
    <source>
        <strain evidence="7 8">MAFF 305830</strain>
    </source>
</reference>
<proteinExistence type="predicted"/>
<sequence>MSKRPGENAEEDNERPNKRARISEEDSSAACLDVFPDKYSQCCNEQMFAFHRGTQLPAKITEGYIKASVVHILKYSGRKCVALILDLERADAGLASLGHLECELRNSKALNCQLPAHGDTVYVALTDARVLYNAEHNQLSFKLRFRTSLIYIVPNKGGGDRILKLMEDSDEAPTAAAPVPVQQLEESSEPRATTGSMPGHKTGTRRVRKQEVRVLGGREGSREGSSSASHKTARRENKSRNAASLDISTKVSRSVQISPPRVTPDAVGEDPILEKGQDKGQSDDKRQTPPAQNDEQPAAKEKETALVNVAKAKPEIPLIGFVSGNGVKFTNLQGLQGLPKNTRVNIIAVVEQAMEPKRTQSGDFSRVLYLSDPSRPSPLFKTVLFQPRQEWLPDIHPGQILLVHNVHSDKFQNQYTATGRSGIFTWMAYDPPTKALFFANVNGEGGPKYQLLDRETMEYFGKLADWKAEVEKDPNRIVVAAPEQKHKLISELKTDRKYFNATVEVLGVEHRDWGLEVSVTDYTTNELLEDRYATSQPPVGYKRTLRLEVWKKEARSYGMASVLKTGKYYRIKNFIFAKHKFAWTAKVSPRDDVEFEQLREDREDPDLRRLIERKQANVPGGTDEVETQNSEIPVLLGNPSNMNSTPDPNMEGTPVEAIGMDDSSLYEFKFDRRYSA</sequence>
<dbReference type="GO" id="GO:0098505">
    <property type="term" value="F:G-rich strand telomeric DNA binding"/>
    <property type="evidence" value="ECO:0007669"/>
    <property type="project" value="TreeGrafter"/>
</dbReference>
<reference evidence="8" key="2">
    <citation type="submission" date="2015-01" db="EMBL/GenBank/DDBJ databases">
        <title>Evolutionary Origins and Diversification of the Mycorrhizal Mutualists.</title>
        <authorList>
            <consortium name="DOE Joint Genome Institute"/>
            <consortium name="Mycorrhizal Genomics Consortium"/>
            <person name="Kohler A."/>
            <person name="Kuo A."/>
            <person name="Nagy L.G."/>
            <person name="Floudas D."/>
            <person name="Copeland A."/>
            <person name="Barry K.W."/>
            <person name="Cichocki N."/>
            <person name="Veneault-Fourrey C."/>
            <person name="LaButti K."/>
            <person name="Lindquist E.A."/>
            <person name="Lipzen A."/>
            <person name="Lundell T."/>
            <person name="Morin E."/>
            <person name="Murat C."/>
            <person name="Riley R."/>
            <person name="Ohm R."/>
            <person name="Sun H."/>
            <person name="Tunlid A."/>
            <person name="Henrissat B."/>
            <person name="Grigoriev I.V."/>
            <person name="Hibbett D.S."/>
            <person name="Martin F."/>
        </authorList>
    </citation>
    <scope>NUCLEOTIDE SEQUENCE [LARGE SCALE GENOMIC DNA]</scope>
    <source>
        <strain evidence="8">MAFF 305830</strain>
    </source>
</reference>
<dbReference type="HOGENOM" id="CLU_422493_0_0_1"/>
<dbReference type="InterPro" id="IPR028389">
    <property type="entry name" value="POT1"/>
</dbReference>
<evidence type="ECO:0000256" key="2">
    <source>
        <dbReference type="ARBA" id="ARBA00022454"/>
    </source>
</evidence>
<organism evidence="7 8">
    <name type="scientific">Serendipita vermifera MAFF 305830</name>
    <dbReference type="NCBI Taxonomy" id="933852"/>
    <lineage>
        <taxon>Eukaryota</taxon>
        <taxon>Fungi</taxon>
        <taxon>Dikarya</taxon>
        <taxon>Basidiomycota</taxon>
        <taxon>Agaricomycotina</taxon>
        <taxon>Agaricomycetes</taxon>
        <taxon>Sebacinales</taxon>
        <taxon>Serendipitaceae</taxon>
        <taxon>Serendipita</taxon>
    </lineage>
</organism>
<keyword evidence="4" id="KW-0238">DNA-binding</keyword>
<dbReference type="OrthoDB" id="2186770at2759"/>
<comment type="subcellular location">
    <subcellularLocation>
        <location evidence="1">Chromosome</location>
        <location evidence="1">Telomere</location>
    </subcellularLocation>
</comment>
<evidence type="ECO:0000259" key="6">
    <source>
        <dbReference type="SMART" id="SM00976"/>
    </source>
</evidence>
<feature type="region of interest" description="Disordered" evidence="5">
    <location>
        <begin position="173"/>
        <end position="300"/>
    </location>
</feature>
<keyword evidence="3" id="KW-0779">Telomere</keyword>
<feature type="compositionally biased region" description="Basic and acidic residues" evidence="5">
    <location>
        <begin position="272"/>
        <end position="287"/>
    </location>
</feature>
<feature type="region of interest" description="Disordered" evidence="5">
    <location>
        <begin position="619"/>
        <end position="654"/>
    </location>
</feature>
<evidence type="ECO:0000256" key="4">
    <source>
        <dbReference type="ARBA" id="ARBA00023125"/>
    </source>
</evidence>
<dbReference type="SUPFAM" id="SSF50249">
    <property type="entry name" value="Nucleic acid-binding proteins"/>
    <property type="match status" value="1"/>
</dbReference>
<feature type="compositionally biased region" description="Polar residues" evidence="5">
    <location>
        <begin position="638"/>
        <end position="647"/>
    </location>
</feature>
<dbReference type="Pfam" id="PF02765">
    <property type="entry name" value="POT1"/>
    <property type="match status" value="1"/>
</dbReference>
<dbReference type="PANTHER" id="PTHR14513">
    <property type="entry name" value="PROTECTION OF TELOMERES 1"/>
    <property type="match status" value="1"/>
</dbReference>
<dbReference type="STRING" id="933852.A0A0C2X6U9"/>
<evidence type="ECO:0000313" key="7">
    <source>
        <dbReference type="EMBL" id="KIM33823.1"/>
    </source>
</evidence>
<evidence type="ECO:0000256" key="5">
    <source>
        <dbReference type="SAM" id="MobiDB-lite"/>
    </source>
</evidence>
<dbReference type="GO" id="GO:0016233">
    <property type="term" value="P:telomere capping"/>
    <property type="evidence" value="ECO:0007669"/>
    <property type="project" value="TreeGrafter"/>
</dbReference>
<name>A0A0C2X6U9_SERVB</name>
<protein>
    <recommendedName>
        <fullName evidence="6">Telomeric single stranded DNA binding POT1/Cdc13 domain-containing protein</fullName>
    </recommendedName>
</protein>
<feature type="compositionally biased region" description="Polar residues" evidence="5">
    <location>
        <begin position="240"/>
        <end position="257"/>
    </location>
</feature>
<feature type="domain" description="Telomeric single stranded DNA binding POT1/Cdc13" evidence="6">
    <location>
        <begin position="329"/>
        <end position="468"/>
    </location>
</feature>
<gene>
    <name evidence="7" type="ORF">M408DRAFT_85991</name>
</gene>
<dbReference type="GO" id="GO:0010521">
    <property type="term" value="F:telomerase inhibitor activity"/>
    <property type="evidence" value="ECO:0007669"/>
    <property type="project" value="TreeGrafter"/>
</dbReference>
<dbReference type="SMART" id="SM00976">
    <property type="entry name" value="Telo_bind"/>
    <property type="match status" value="1"/>
</dbReference>
<keyword evidence="8" id="KW-1185">Reference proteome</keyword>
<evidence type="ECO:0000256" key="1">
    <source>
        <dbReference type="ARBA" id="ARBA00004574"/>
    </source>
</evidence>
<accession>A0A0C2X6U9</accession>
<dbReference type="Proteomes" id="UP000054097">
    <property type="component" value="Unassembled WGS sequence"/>
</dbReference>
<evidence type="ECO:0000313" key="8">
    <source>
        <dbReference type="Proteomes" id="UP000054097"/>
    </source>
</evidence>
<dbReference type="PANTHER" id="PTHR14513:SF0">
    <property type="entry name" value="PROTECTION OF TELOMERES PROTEIN 1"/>
    <property type="match status" value="1"/>
</dbReference>
<keyword evidence="2" id="KW-0158">Chromosome</keyword>
<evidence type="ECO:0000256" key="3">
    <source>
        <dbReference type="ARBA" id="ARBA00022895"/>
    </source>
</evidence>
<dbReference type="EMBL" id="KN824277">
    <property type="protein sequence ID" value="KIM33823.1"/>
    <property type="molecule type" value="Genomic_DNA"/>
</dbReference>
<dbReference type="GO" id="GO:0000783">
    <property type="term" value="C:nuclear telomere cap complex"/>
    <property type="evidence" value="ECO:0007669"/>
    <property type="project" value="TreeGrafter"/>
</dbReference>
<dbReference type="GO" id="GO:0032210">
    <property type="term" value="P:regulation of telomere maintenance via telomerase"/>
    <property type="evidence" value="ECO:0007669"/>
    <property type="project" value="TreeGrafter"/>
</dbReference>
<dbReference type="AlphaFoldDB" id="A0A0C2X6U9"/>
<dbReference type="Gene3D" id="2.40.50.140">
    <property type="entry name" value="Nucleic acid-binding proteins"/>
    <property type="match status" value="2"/>
</dbReference>